<evidence type="ECO:0000313" key="4">
    <source>
        <dbReference type="Proteomes" id="UP000829196"/>
    </source>
</evidence>
<accession>A0A8T3AMW3</accession>
<reference evidence="3" key="1">
    <citation type="journal article" date="2022" name="Front. Genet.">
        <title>Chromosome-Scale Assembly of the Dendrobium nobile Genome Provides Insights Into the Molecular Mechanism of the Biosynthesis of the Medicinal Active Ingredient of Dendrobium.</title>
        <authorList>
            <person name="Xu Q."/>
            <person name="Niu S.-C."/>
            <person name="Li K.-L."/>
            <person name="Zheng P.-J."/>
            <person name="Zhang X.-J."/>
            <person name="Jia Y."/>
            <person name="Liu Y."/>
            <person name="Niu Y.-X."/>
            <person name="Yu L.-H."/>
            <person name="Chen D.-F."/>
            <person name="Zhang G.-Q."/>
        </authorList>
    </citation>
    <scope>NUCLEOTIDE SEQUENCE</scope>
    <source>
        <tissue evidence="3">Leaf</tissue>
    </source>
</reference>
<dbReference type="EMBL" id="JAGYWB010000015">
    <property type="protein sequence ID" value="KAI0497440.1"/>
    <property type="molecule type" value="Genomic_DNA"/>
</dbReference>
<dbReference type="InterPro" id="IPR011989">
    <property type="entry name" value="ARM-like"/>
</dbReference>
<proteinExistence type="predicted"/>
<feature type="transmembrane region" description="Helical" evidence="2">
    <location>
        <begin position="93"/>
        <end position="115"/>
    </location>
</feature>
<feature type="compositionally biased region" description="Gly residues" evidence="1">
    <location>
        <begin position="31"/>
        <end position="42"/>
    </location>
</feature>
<dbReference type="Gene3D" id="1.25.10.10">
    <property type="entry name" value="Leucine-rich Repeat Variant"/>
    <property type="match status" value="2"/>
</dbReference>
<keyword evidence="2" id="KW-0812">Transmembrane</keyword>
<gene>
    <name evidence="3" type="ORF">KFK09_020667</name>
</gene>
<keyword evidence="4" id="KW-1185">Reference proteome</keyword>
<dbReference type="AlphaFoldDB" id="A0A8T3AMW3"/>
<dbReference type="PANTHER" id="PTHR33115:SF41">
    <property type="entry name" value="EXPRESSED PROTEIN"/>
    <property type="match status" value="1"/>
</dbReference>
<dbReference type="InterPro" id="IPR016024">
    <property type="entry name" value="ARM-type_fold"/>
</dbReference>
<dbReference type="SUPFAM" id="SSF48371">
    <property type="entry name" value="ARM repeat"/>
    <property type="match status" value="1"/>
</dbReference>
<evidence type="ECO:0000256" key="2">
    <source>
        <dbReference type="SAM" id="Phobius"/>
    </source>
</evidence>
<dbReference type="Proteomes" id="UP000829196">
    <property type="component" value="Unassembled WGS sequence"/>
</dbReference>
<evidence type="ECO:0000256" key="1">
    <source>
        <dbReference type="SAM" id="MobiDB-lite"/>
    </source>
</evidence>
<comment type="caution">
    <text evidence="3">The sequence shown here is derived from an EMBL/GenBank/DDBJ whole genome shotgun (WGS) entry which is preliminary data.</text>
</comment>
<dbReference type="OrthoDB" id="662108at2759"/>
<evidence type="ECO:0000313" key="3">
    <source>
        <dbReference type="EMBL" id="KAI0497440.1"/>
    </source>
</evidence>
<organism evidence="3 4">
    <name type="scientific">Dendrobium nobile</name>
    <name type="common">Orchid</name>
    <dbReference type="NCBI Taxonomy" id="94219"/>
    <lineage>
        <taxon>Eukaryota</taxon>
        <taxon>Viridiplantae</taxon>
        <taxon>Streptophyta</taxon>
        <taxon>Embryophyta</taxon>
        <taxon>Tracheophyta</taxon>
        <taxon>Spermatophyta</taxon>
        <taxon>Magnoliopsida</taxon>
        <taxon>Liliopsida</taxon>
        <taxon>Asparagales</taxon>
        <taxon>Orchidaceae</taxon>
        <taxon>Epidendroideae</taxon>
        <taxon>Malaxideae</taxon>
        <taxon>Dendrobiinae</taxon>
        <taxon>Dendrobium</taxon>
    </lineage>
</organism>
<evidence type="ECO:0008006" key="5">
    <source>
        <dbReference type="Google" id="ProtNLM"/>
    </source>
</evidence>
<keyword evidence="2" id="KW-1133">Transmembrane helix</keyword>
<sequence length="843" mass="93815">MKSERLLEKKDGDVENTNIIQLEVVSRPNGGNNGGGGSGSGSWGSTVFEPQRELSDQTPSGRSRSIPRHSSLDAPEKKLTLFALRLAVIEKTACGLGQLAFVWATVVLLGGFASALKAKDFWFVTAILVVEAARLFSRSRELEWQHLSTRTLPAATSRRRIQSHLSIPRRLVRAAMRPLSFAARPSRRLAFNMHQLNGLASLSQPKRTWLPADVPLLPYSDWVFVSKNISLLLYWLQIIAAAACAALSLMRIGQQDYGDDAQVNEKSALNVFYSLALAEALMFLLEKGYWTWRIEQGKLVERVCEDCDLGPIGMVSLRRFFYDAYSKCIDGSIFDGLKMDLVSFAEELLDSDSPDEQIIGARILQRFVENKRFAGDTLRKIGSSTPVIERLIEMLNWKDPAEEDIRRSASEIVSKLASKKQQALRVAAIPGAMESIASLLQTGGGSTDGRPYEASPRAVVVDKENYEFSAFNLLGLLILKRLARDHDNCFKIGNARGLLARIIDLTSAGSAMLRDDRAPESRVKTVRRALQVMKILVCATGETGKILRRDISEIVYSVSNIRELLQYGESHLKLQMLGVEILTSLGMNEEAREKIGATGSMIRLILAAFFRPIVTEEVGVVCNEAGEALAMLILESRRNCERMLREGDDVVAKLVAALGDPALRVNAARILRGLCAYSAPERSDRLQIIAEAMPMVLKTIMEEKEKEKEKLLEVSIGLALQILKLKNPEDGRNEIERAGIKDENFVEKLVEILRRYENPESKVPRMRRFVIGLAATLMEYEDKYIELFRDLGMEQVLMRVADTTSELECFNVFSGSVGLGRHEVTMSSLVDAALDLLGRNSET</sequence>
<protein>
    <recommendedName>
        <fullName evidence="5">ARM repeat superfamily protein</fullName>
    </recommendedName>
</protein>
<dbReference type="SMR" id="A0A8T3AMW3"/>
<feature type="region of interest" description="Disordered" evidence="1">
    <location>
        <begin position="22"/>
        <end position="70"/>
    </location>
</feature>
<name>A0A8T3AMW3_DENNO</name>
<keyword evidence="2" id="KW-0472">Membrane</keyword>
<dbReference type="PANTHER" id="PTHR33115">
    <property type="entry name" value="ARM REPEAT SUPERFAMILY PROTEIN"/>
    <property type="match status" value="1"/>
</dbReference>